<organism evidence="14 15">
    <name type="scientific">Neisseria shayeganii 871</name>
    <dbReference type="NCBI Taxonomy" id="1032488"/>
    <lineage>
        <taxon>Bacteria</taxon>
        <taxon>Pseudomonadati</taxon>
        <taxon>Pseudomonadota</taxon>
        <taxon>Betaproteobacteria</taxon>
        <taxon>Neisseriales</taxon>
        <taxon>Neisseriaceae</taxon>
        <taxon>Neisseria</taxon>
    </lineage>
</organism>
<evidence type="ECO:0000256" key="3">
    <source>
        <dbReference type="ARBA" id="ARBA00022598"/>
    </source>
</evidence>
<proteinExistence type="inferred from homology"/>
<feature type="domain" description="Tyrosine--tRNA ligase SYY-like C-terminal" evidence="13">
    <location>
        <begin position="367"/>
        <end position="456"/>
    </location>
</feature>
<dbReference type="InterPro" id="IPR014729">
    <property type="entry name" value="Rossmann-like_a/b/a_fold"/>
</dbReference>
<comment type="function">
    <text evidence="11">Catalyzes the attachment of tyrosine to tRNA(Tyr) in a two-step reaction: tyrosine is first activated by ATP to form Tyr-AMP and then transferred to the acceptor end of tRNA(Tyr).</text>
</comment>
<evidence type="ECO:0000313" key="14">
    <source>
        <dbReference type="EMBL" id="EGY52806.1"/>
    </source>
</evidence>
<feature type="binding site" evidence="11">
    <location>
        <position position="63"/>
    </location>
    <ligand>
        <name>L-tyrosine</name>
        <dbReference type="ChEBI" id="CHEBI:58315"/>
    </ligand>
</feature>
<dbReference type="GO" id="GO:0005524">
    <property type="term" value="F:ATP binding"/>
    <property type="evidence" value="ECO:0007669"/>
    <property type="project" value="UniProtKB-UniRule"/>
</dbReference>
<comment type="subcellular location">
    <subcellularLocation>
        <location evidence="1 11">Cytoplasm</location>
    </subcellularLocation>
</comment>
<keyword evidence="6 12" id="KW-0694">RNA-binding</keyword>
<dbReference type="EC" id="6.1.1.1" evidence="11"/>
<dbReference type="Gene3D" id="3.40.50.620">
    <property type="entry name" value="HUPs"/>
    <property type="match status" value="1"/>
</dbReference>
<keyword evidence="3 11" id="KW-0436">Ligase</keyword>
<dbReference type="InterPro" id="IPR024088">
    <property type="entry name" value="Tyr-tRNA-ligase_bac-type"/>
</dbReference>
<dbReference type="SUPFAM" id="SSF52374">
    <property type="entry name" value="Nucleotidylyl transferase"/>
    <property type="match status" value="1"/>
</dbReference>
<dbReference type="STRING" id="1032488.HMPREF9371_0985"/>
<evidence type="ECO:0000256" key="12">
    <source>
        <dbReference type="PROSITE-ProRule" id="PRU00182"/>
    </source>
</evidence>
<evidence type="ECO:0000256" key="7">
    <source>
        <dbReference type="ARBA" id="ARBA00022917"/>
    </source>
</evidence>
<dbReference type="InterPro" id="IPR024107">
    <property type="entry name" value="Tyr-tRNA-ligase_bac_1"/>
</dbReference>
<evidence type="ECO:0000256" key="1">
    <source>
        <dbReference type="ARBA" id="ARBA00004496"/>
    </source>
</evidence>
<evidence type="ECO:0000256" key="6">
    <source>
        <dbReference type="ARBA" id="ARBA00022884"/>
    </source>
</evidence>
<evidence type="ECO:0000256" key="11">
    <source>
        <dbReference type="HAMAP-Rule" id="MF_02006"/>
    </source>
</evidence>
<dbReference type="PRINTS" id="PR01040">
    <property type="entry name" value="TRNASYNTHTYR"/>
</dbReference>
<dbReference type="InterPro" id="IPR002305">
    <property type="entry name" value="aa-tRNA-synth_Ic"/>
</dbReference>
<dbReference type="FunFam" id="1.10.240.10:FF:000001">
    <property type="entry name" value="Tyrosine--tRNA ligase"/>
    <property type="match status" value="1"/>
</dbReference>
<evidence type="ECO:0000256" key="5">
    <source>
        <dbReference type="ARBA" id="ARBA00022840"/>
    </source>
</evidence>
<dbReference type="NCBIfam" id="TIGR00234">
    <property type="entry name" value="tyrS"/>
    <property type="match status" value="1"/>
</dbReference>
<dbReference type="GO" id="GO:0005829">
    <property type="term" value="C:cytosol"/>
    <property type="evidence" value="ECO:0007669"/>
    <property type="project" value="TreeGrafter"/>
</dbReference>
<dbReference type="Gene3D" id="1.10.240.10">
    <property type="entry name" value="Tyrosyl-Transfer RNA Synthetase"/>
    <property type="match status" value="1"/>
</dbReference>
<dbReference type="InterPro" id="IPR002307">
    <property type="entry name" value="Tyr-tRNA-ligase"/>
</dbReference>
<feature type="binding site" evidence="11">
    <location>
        <position position="204"/>
    </location>
    <ligand>
        <name>L-tyrosine</name>
        <dbReference type="ChEBI" id="CHEBI:58315"/>
    </ligand>
</feature>
<dbReference type="FunFam" id="3.40.50.620:FF:000008">
    <property type="entry name" value="Tyrosine--tRNA ligase"/>
    <property type="match status" value="1"/>
</dbReference>
<dbReference type="AlphaFoldDB" id="G4CH96"/>
<dbReference type="PROSITE" id="PS00178">
    <property type="entry name" value="AA_TRNA_LIGASE_I"/>
    <property type="match status" value="1"/>
</dbReference>
<dbReference type="PROSITE" id="PS50889">
    <property type="entry name" value="S4"/>
    <property type="match status" value="1"/>
</dbReference>
<evidence type="ECO:0000256" key="9">
    <source>
        <dbReference type="ARBA" id="ARBA00048248"/>
    </source>
</evidence>
<evidence type="ECO:0000259" key="13">
    <source>
        <dbReference type="Pfam" id="PF22421"/>
    </source>
</evidence>
<feature type="short sequence motif" description="'HIGH' region" evidence="11">
    <location>
        <begin position="68"/>
        <end position="77"/>
    </location>
</feature>
<dbReference type="InterPro" id="IPR036986">
    <property type="entry name" value="S4_RNA-bd_sf"/>
</dbReference>
<feature type="binding site" evidence="11">
    <location>
        <position position="200"/>
    </location>
    <ligand>
        <name>L-tyrosine</name>
        <dbReference type="ChEBI" id="CHEBI:58315"/>
    </ligand>
</feature>
<keyword evidence="7 11" id="KW-0648">Protein biosynthesis</keyword>
<dbReference type="Gene3D" id="3.10.290.10">
    <property type="entry name" value="RNA-binding S4 domain"/>
    <property type="match status" value="1"/>
</dbReference>
<keyword evidence="5 11" id="KW-0067">ATP-binding</keyword>
<reference evidence="14 15" key="1">
    <citation type="submission" date="2011-05" db="EMBL/GenBank/DDBJ databases">
        <authorList>
            <person name="Muzny D."/>
            <person name="Qin X."/>
            <person name="Deng J."/>
            <person name="Jiang H."/>
            <person name="Liu Y."/>
            <person name="Qu J."/>
            <person name="Song X.-Z."/>
            <person name="Zhang L."/>
            <person name="Thornton R."/>
            <person name="Coyle M."/>
            <person name="Francisco L."/>
            <person name="Jackson L."/>
            <person name="Javaid M."/>
            <person name="Korchina V."/>
            <person name="Kovar C."/>
            <person name="Mata R."/>
            <person name="Mathew T."/>
            <person name="Ngo R."/>
            <person name="Nguyen L."/>
            <person name="Nguyen N."/>
            <person name="Okwuonu G."/>
            <person name="Ongeri F."/>
            <person name="Pham C."/>
            <person name="Simmons D."/>
            <person name="Wilczek-Boney K."/>
            <person name="Hale W."/>
            <person name="Jakkamsetti A."/>
            <person name="Pham P."/>
            <person name="Ruth R."/>
            <person name="San Lucas F."/>
            <person name="Warren J."/>
            <person name="Zhang J."/>
            <person name="Zhao Z."/>
            <person name="Zhou C."/>
            <person name="Zhu D."/>
            <person name="Lee S."/>
            <person name="Bess C."/>
            <person name="Blankenburg K."/>
            <person name="Forbes L."/>
            <person name="Fu Q."/>
            <person name="Gubbala S."/>
            <person name="Hirani K."/>
            <person name="Jayaseelan J.C."/>
            <person name="Lara F."/>
            <person name="Munidasa M."/>
            <person name="Palculict T."/>
            <person name="Patil S."/>
            <person name="Pu L.-L."/>
            <person name="Saada N."/>
            <person name="Tang L."/>
            <person name="Weissenberger G."/>
            <person name="Zhu Y."/>
            <person name="Hemphill L."/>
            <person name="Shang Y."/>
            <person name="Youmans B."/>
            <person name="Ayvaz T."/>
            <person name="Ross M."/>
            <person name="Santibanez J."/>
            <person name="Aqrawi P."/>
            <person name="Gross S."/>
            <person name="Joshi V."/>
            <person name="Fowler G."/>
            <person name="Nazareth L."/>
            <person name="Reid J."/>
            <person name="Worley K."/>
            <person name="Petrosino J."/>
            <person name="Highlander S."/>
            <person name="Gibbs R."/>
        </authorList>
    </citation>
    <scope>NUCLEOTIDE SEQUENCE [LARGE SCALE GENOMIC DNA]</scope>
    <source>
        <strain evidence="14 15">871</strain>
    </source>
</reference>
<evidence type="ECO:0000256" key="4">
    <source>
        <dbReference type="ARBA" id="ARBA00022741"/>
    </source>
</evidence>
<dbReference type="PANTHER" id="PTHR11766">
    <property type="entry name" value="TYROSYL-TRNA SYNTHETASE"/>
    <property type="match status" value="1"/>
</dbReference>
<evidence type="ECO:0000256" key="10">
    <source>
        <dbReference type="ARBA" id="ARBA00060965"/>
    </source>
</evidence>
<accession>G4CH96</accession>
<keyword evidence="15" id="KW-1185">Reference proteome</keyword>
<name>G4CH96_9NEIS</name>
<comment type="similarity">
    <text evidence="10 11">Belongs to the class-I aminoacyl-tRNA synthetase family. TyrS type 1 subfamily.</text>
</comment>
<protein>
    <recommendedName>
        <fullName evidence="11">Tyrosine--tRNA ligase</fullName>
        <ecNumber evidence="11">6.1.1.1</ecNumber>
    </recommendedName>
    <alternativeName>
        <fullName evidence="11">Tyrosyl-tRNA synthetase</fullName>
        <shortName evidence="11">TyrRS</shortName>
    </alternativeName>
</protein>
<keyword evidence="2 11" id="KW-0963">Cytoplasm</keyword>
<dbReference type="GO" id="GO:0042803">
    <property type="term" value="F:protein homodimerization activity"/>
    <property type="evidence" value="ECO:0007669"/>
    <property type="project" value="UniProtKB-ARBA"/>
</dbReference>
<dbReference type="GO" id="GO:0006437">
    <property type="term" value="P:tyrosyl-tRNA aminoacylation"/>
    <property type="evidence" value="ECO:0007669"/>
    <property type="project" value="UniProtKB-UniRule"/>
</dbReference>
<dbReference type="PANTHER" id="PTHR11766:SF0">
    <property type="entry name" value="TYROSINE--TRNA LIGASE, MITOCHONDRIAL"/>
    <property type="match status" value="1"/>
</dbReference>
<evidence type="ECO:0000256" key="8">
    <source>
        <dbReference type="ARBA" id="ARBA00023146"/>
    </source>
</evidence>
<keyword evidence="4 11" id="KW-0547">Nucleotide-binding</keyword>
<evidence type="ECO:0000313" key="15">
    <source>
        <dbReference type="Proteomes" id="UP000003019"/>
    </source>
</evidence>
<dbReference type="CDD" id="cd00805">
    <property type="entry name" value="TyrRS_core"/>
    <property type="match status" value="1"/>
</dbReference>
<evidence type="ECO:0000256" key="2">
    <source>
        <dbReference type="ARBA" id="ARBA00022490"/>
    </source>
</evidence>
<gene>
    <name evidence="11 14" type="primary">tyrS</name>
    <name evidence="14" type="ORF">HMPREF9371_0985</name>
</gene>
<dbReference type="HOGENOM" id="CLU_024003_0_3_4"/>
<dbReference type="GO" id="GO:0003723">
    <property type="term" value="F:RNA binding"/>
    <property type="evidence" value="ECO:0007669"/>
    <property type="project" value="UniProtKB-KW"/>
</dbReference>
<dbReference type="InterPro" id="IPR054608">
    <property type="entry name" value="SYY-like_C"/>
</dbReference>
<dbReference type="EMBL" id="AGAY01000034">
    <property type="protein sequence ID" value="EGY52806.1"/>
    <property type="molecule type" value="Genomic_DNA"/>
</dbReference>
<dbReference type="GO" id="GO:0004831">
    <property type="term" value="F:tyrosine-tRNA ligase activity"/>
    <property type="evidence" value="ECO:0007669"/>
    <property type="project" value="UniProtKB-UniRule"/>
</dbReference>
<feature type="binding site" evidence="11">
    <location>
        <position position="263"/>
    </location>
    <ligand>
        <name>ATP</name>
        <dbReference type="ChEBI" id="CHEBI:30616"/>
    </ligand>
</feature>
<comment type="subunit">
    <text evidence="11">Homodimer.</text>
</comment>
<comment type="catalytic activity">
    <reaction evidence="9 11">
        <text>tRNA(Tyr) + L-tyrosine + ATP = L-tyrosyl-tRNA(Tyr) + AMP + diphosphate + H(+)</text>
        <dbReference type="Rhea" id="RHEA:10220"/>
        <dbReference type="Rhea" id="RHEA-COMP:9706"/>
        <dbReference type="Rhea" id="RHEA-COMP:9707"/>
        <dbReference type="ChEBI" id="CHEBI:15378"/>
        <dbReference type="ChEBI" id="CHEBI:30616"/>
        <dbReference type="ChEBI" id="CHEBI:33019"/>
        <dbReference type="ChEBI" id="CHEBI:58315"/>
        <dbReference type="ChEBI" id="CHEBI:78442"/>
        <dbReference type="ChEBI" id="CHEBI:78536"/>
        <dbReference type="ChEBI" id="CHEBI:456215"/>
        <dbReference type="EC" id="6.1.1.1"/>
    </reaction>
</comment>
<dbReference type="HAMAP" id="MF_02006">
    <property type="entry name" value="Tyr_tRNA_synth_type1"/>
    <property type="match status" value="1"/>
</dbReference>
<comment type="caution">
    <text evidence="14">The sequence shown here is derived from an EMBL/GenBank/DDBJ whole genome shotgun (WGS) entry which is preliminary data.</text>
</comment>
<dbReference type="PATRIC" id="fig|1032488.3.peg.920"/>
<dbReference type="Proteomes" id="UP000003019">
    <property type="component" value="Unassembled WGS sequence"/>
</dbReference>
<feature type="short sequence motif" description="'KMSKS' region" evidence="11">
    <location>
        <begin position="260"/>
        <end position="264"/>
    </location>
</feature>
<dbReference type="InterPro" id="IPR001412">
    <property type="entry name" value="aa-tRNA-synth_I_CS"/>
</dbReference>
<dbReference type="Pfam" id="PF22421">
    <property type="entry name" value="SYY_C-terminal"/>
    <property type="match status" value="1"/>
</dbReference>
<keyword evidence="8 11" id="KW-0030">Aminoacyl-tRNA synthetase</keyword>
<dbReference type="CDD" id="cd00165">
    <property type="entry name" value="S4"/>
    <property type="match status" value="1"/>
</dbReference>
<dbReference type="Pfam" id="PF00579">
    <property type="entry name" value="tRNA-synt_1b"/>
    <property type="match status" value="1"/>
</dbReference>
<sequence>MGAVFQVACRLPEKLDVPDVYCHITEKLMNALLQDLQARGLIAQTTDIDALSALLDENKIALYCGFDPTADSLHIGHLLPVLALRRFQQAGHQPVALVGGATGMIGDPSFKAVERSLNSAETVQGWVESIKNQLKPFLSFEGDNAAIMANNADWFAQMNCLDFLRDIGKHFSVNAMLAKESVKQRIERDDVGISFTEFAYALLQGYDFAELHRRHGVMLQIGGSDQWGNITWGTDLTRRLHQQNVFGLTLPLVTKADGTKFGKTEGGAVWLDAKKTSPYQFYQFWLKVADADVYKFLKYFTFLSIEEIDAIEAQDRVSGSKPEAQRILAEEMTRLIHGEAALEAAQRITESLFSGDESGLTENDYAQLALDGLPAFEVSGSLNVVEALVLSGLAKSNKEAREFVKNKAVLLNGETAAANNPDHAAERPDDACMLTEAHKRFGRYTIVKRGKRNHALLVWA</sequence>
<dbReference type="SUPFAM" id="SSF55174">
    <property type="entry name" value="Alpha-L RNA-binding motif"/>
    <property type="match status" value="1"/>
</dbReference>